<gene>
    <name evidence="1" type="ORF">UFOPK4175_00974</name>
</gene>
<name>A0A6J7S780_9ZZZZ</name>
<protein>
    <submittedName>
        <fullName evidence="1">Unannotated protein</fullName>
    </submittedName>
</protein>
<proteinExistence type="predicted"/>
<accession>A0A6J7S780</accession>
<evidence type="ECO:0000313" key="1">
    <source>
        <dbReference type="EMBL" id="CAB5036762.1"/>
    </source>
</evidence>
<dbReference type="AlphaFoldDB" id="A0A6J7S780"/>
<sequence length="204" mass="22399">MAPEDRLVPRFAAEPSHEHLPSGRWALKLQQVFIEACASIEPEEGEELGQIGEIAWFPDRTWHGRSYIPAVATTSNGLEVFGYIAHLRNEAGDEDLKAVADVTAQTAADNPDWKIDLCEEVVGSWRGETDSVAAMTLVWGRPIGAEAKIATAELAGLCVDQCEMVDDRFTLLAPDDFRGDMLEIACYDGGGKEVARESLYEDDE</sequence>
<reference evidence="1" key="1">
    <citation type="submission" date="2020-05" db="EMBL/GenBank/DDBJ databases">
        <authorList>
            <person name="Chiriac C."/>
            <person name="Salcher M."/>
            <person name="Ghai R."/>
            <person name="Kavagutti S V."/>
        </authorList>
    </citation>
    <scope>NUCLEOTIDE SEQUENCE</scope>
</reference>
<organism evidence="1">
    <name type="scientific">freshwater metagenome</name>
    <dbReference type="NCBI Taxonomy" id="449393"/>
    <lineage>
        <taxon>unclassified sequences</taxon>
        <taxon>metagenomes</taxon>
        <taxon>ecological metagenomes</taxon>
    </lineage>
</organism>
<dbReference type="EMBL" id="CAFBPX010000182">
    <property type="protein sequence ID" value="CAB5036762.1"/>
    <property type="molecule type" value="Genomic_DNA"/>
</dbReference>